<feature type="signal peptide" evidence="1">
    <location>
        <begin position="1"/>
        <end position="21"/>
    </location>
</feature>
<keyword evidence="1" id="KW-0732">Signal</keyword>
<gene>
    <name evidence="2" type="ORF">OEG84_01940</name>
</gene>
<feature type="chain" id="PRO_5046114510" evidence="1">
    <location>
        <begin position="22"/>
        <end position="266"/>
    </location>
</feature>
<evidence type="ECO:0000256" key="1">
    <source>
        <dbReference type="SAM" id="SignalP"/>
    </source>
</evidence>
<accession>A0ABT3Z5C3</accession>
<protein>
    <submittedName>
        <fullName evidence="2">Uncharacterized protein</fullName>
    </submittedName>
</protein>
<dbReference type="EMBL" id="JAOVZR010000001">
    <property type="protein sequence ID" value="MCY0146511.1"/>
    <property type="molecule type" value="Genomic_DNA"/>
</dbReference>
<comment type="caution">
    <text evidence="2">The sequence shown here is derived from an EMBL/GenBank/DDBJ whole genome shotgun (WGS) entry which is preliminary data.</text>
</comment>
<dbReference type="RefSeq" id="WP_267652176.1">
    <property type="nucleotide sequence ID" value="NZ_JAOVZR010000001.1"/>
</dbReference>
<proteinExistence type="predicted"/>
<evidence type="ECO:0000313" key="2">
    <source>
        <dbReference type="EMBL" id="MCY0146511.1"/>
    </source>
</evidence>
<sequence length="266" mass="28221">MARLLLFLGFCMLAGLGPVRSQVLTSIPASTVDDAKSFWGAVMEEFYGPYSKRSKCWIGKAGAERLCMRPHLLSSVMVGGEVTQFAAMSGHAIQPDGSHAECHGCAGKLGLVVLRAAGNRLALVARNSLSEDIGSWGMAPPEEAFRVVRLGKDNYGWLIESGFTGQGYTQGGVSVFGVLGDKVVDLGFIDTYSDNEGTCGDGLGTCYRHSYEIVSDADSGSARFADLVARKLESSDPDATASFTIPFSNDELKYLPPEALSAQLGG</sequence>
<name>A0ABT3Z5C3_9HYPH</name>
<reference evidence="2" key="1">
    <citation type="submission" date="2022-10" db="EMBL/GenBank/DDBJ databases">
        <title>Hoeflea sp. G2-23, isolated from marine algae.</title>
        <authorList>
            <person name="Kristyanto S."/>
            <person name="Kim J.M."/>
            <person name="Jeon C.O."/>
        </authorList>
    </citation>
    <scope>NUCLEOTIDE SEQUENCE</scope>
    <source>
        <strain evidence="2">G2-23</strain>
    </source>
</reference>
<dbReference type="Proteomes" id="UP001073227">
    <property type="component" value="Unassembled WGS sequence"/>
</dbReference>
<organism evidence="2 3">
    <name type="scientific">Hoeflea algicola</name>
    <dbReference type="NCBI Taxonomy" id="2983763"/>
    <lineage>
        <taxon>Bacteria</taxon>
        <taxon>Pseudomonadati</taxon>
        <taxon>Pseudomonadota</taxon>
        <taxon>Alphaproteobacteria</taxon>
        <taxon>Hyphomicrobiales</taxon>
        <taxon>Rhizobiaceae</taxon>
        <taxon>Hoeflea</taxon>
    </lineage>
</organism>
<keyword evidence="3" id="KW-1185">Reference proteome</keyword>
<evidence type="ECO:0000313" key="3">
    <source>
        <dbReference type="Proteomes" id="UP001073227"/>
    </source>
</evidence>